<feature type="region of interest" description="Disordered" evidence="8">
    <location>
        <begin position="2054"/>
        <end position="2132"/>
    </location>
</feature>
<keyword evidence="6" id="KW-0906">Nuclear pore complex</keyword>
<feature type="compositionally biased region" description="Low complexity" evidence="8">
    <location>
        <begin position="2066"/>
        <end position="2075"/>
    </location>
</feature>
<keyword evidence="4" id="KW-0653">Protein transport</keyword>
<evidence type="ECO:0000313" key="11">
    <source>
        <dbReference type="Proteomes" id="UP000274922"/>
    </source>
</evidence>
<feature type="region of interest" description="Disordered" evidence="8">
    <location>
        <begin position="2251"/>
        <end position="2325"/>
    </location>
</feature>
<dbReference type="InterPro" id="IPR044840">
    <property type="entry name" value="Nup188"/>
</dbReference>
<comment type="subcellular location">
    <subcellularLocation>
        <location evidence="1">Nucleus</location>
        <location evidence="1">Nuclear pore complex</location>
    </subcellularLocation>
</comment>
<keyword evidence="5" id="KW-0811">Translocation</keyword>
<evidence type="ECO:0000256" key="4">
    <source>
        <dbReference type="ARBA" id="ARBA00022927"/>
    </source>
</evidence>
<evidence type="ECO:0000256" key="7">
    <source>
        <dbReference type="ARBA" id="ARBA00023242"/>
    </source>
</evidence>
<dbReference type="PANTHER" id="PTHR31431">
    <property type="entry name" value="NUCLEOPORIN NUP188 HOMOLOG"/>
    <property type="match status" value="1"/>
</dbReference>
<keyword evidence="7" id="KW-0539">Nucleus</keyword>
<dbReference type="GO" id="GO:0006405">
    <property type="term" value="P:RNA export from nucleus"/>
    <property type="evidence" value="ECO:0007669"/>
    <property type="project" value="TreeGrafter"/>
</dbReference>
<organism evidence="10 11">
    <name type="scientific">Caulochytrium protostelioides</name>
    <dbReference type="NCBI Taxonomy" id="1555241"/>
    <lineage>
        <taxon>Eukaryota</taxon>
        <taxon>Fungi</taxon>
        <taxon>Fungi incertae sedis</taxon>
        <taxon>Chytridiomycota</taxon>
        <taxon>Chytridiomycota incertae sedis</taxon>
        <taxon>Chytridiomycetes</taxon>
        <taxon>Caulochytriales</taxon>
        <taxon>Caulochytriaceae</taxon>
        <taxon>Caulochytrium</taxon>
    </lineage>
</organism>
<dbReference type="GO" id="GO:0006606">
    <property type="term" value="P:protein import into nucleus"/>
    <property type="evidence" value="ECO:0007669"/>
    <property type="project" value="TreeGrafter"/>
</dbReference>
<dbReference type="OrthoDB" id="102511at2759"/>
<feature type="compositionally biased region" description="Low complexity" evidence="8">
    <location>
        <begin position="2254"/>
        <end position="2276"/>
    </location>
</feature>
<feature type="domain" description="Nucleoporin Nup188 N-terminal subdomain III" evidence="9">
    <location>
        <begin position="791"/>
        <end position="1163"/>
    </location>
</feature>
<feature type="compositionally biased region" description="Basic and acidic residues" evidence="8">
    <location>
        <begin position="2115"/>
        <end position="2124"/>
    </location>
</feature>
<evidence type="ECO:0000313" key="10">
    <source>
        <dbReference type="EMBL" id="RKP01555.1"/>
    </source>
</evidence>
<dbReference type="Pfam" id="PF21093">
    <property type="entry name" value="Nup188_N-subdom_III"/>
    <property type="match status" value="1"/>
</dbReference>
<gene>
    <name evidence="10" type="ORF">CXG81DRAFT_25767</name>
</gene>
<evidence type="ECO:0000256" key="6">
    <source>
        <dbReference type="ARBA" id="ARBA00023132"/>
    </source>
</evidence>
<dbReference type="InterPro" id="IPR048883">
    <property type="entry name" value="Nup188_N-subdom_III"/>
</dbReference>
<evidence type="ECO:0000256" key="5">
    <source>
        <dbReference type="ARBA" id="ARBA00023010"/>
    </source>
</evidence>
<keyword evidence="2" id="KW-0813">Transport</keyword>
<dbReference type="GO" id="GO:0017056">
    <property type="term" value="F:structural constituent of nuclear pore"/>
    <property type="evidence" value="ECO:0007669"/>
    <property type="project" value="InterPro"/>
</dbReference>
<reference evidence="11" key="1">
    <citation type="journal article" date="2018" name="Nat. Microbiol.">
        <title>Leveraging single-cell genomics to expand the fungal tree of life.</title>
        <authorList>
            <person name="Ahrendt S.R."/>
            <person name="Quandt C.A."/>
            <person name="Ciobanu D."/>
            <person name="Clum A."/>
            <person name="Salamov A."/>
            <person name="Andreopoulos B."/>
            <person name="Cheng J.F."/>
            <person name="Woyke T."/>
            <person name="Pelin A."/>
            <person name="Henrissat B."/>
            <person name="Reynolds N.K."/>
            <person name="Benny G.L."/>
            <person name="Smith M.E."/>
            <person name="James T.Y."/>
            <person name="Grigoriev I.V."/>
        </authorList>
    </citation>
    <scope>NUCLEOTIDE SEQUENCE [LARGE SCALE GENOMIC DNA]</scope>
    <source>
        <strain evidence="11">ATCC 52028</strain>
    </source>
</reference>
<proteinExistence type="predicted"/>
<dbReference type="STRING" id="1555241.A0A4P9X8H2"/>
<dbReference type="GO" id="GO:0051028">
    <property type="term" value="P:mRNA transport"/>
    <property type="evidence" value="ECO:0007669"/>
    <property type="project" value="UniProtKB-KW"/>
</dbReference>
<accession>A0A4P9X8H2</accession>
<sequence length="2351" mass="251900">MVSLSGSTAAAASMAPPAASAAASAAPSAAPSSHPTEDVILPLRTRRQLVNAMAHLDQVADMETLQAAIREHLPALRQGLAYYRPASAPVQPAATAAAALAAASSSRGGGGGVTPAQIQAISQALDLAPDQAEAMLRACLREELENPVFRLGELAHLAVDALIHVVRDHYFGERLATFQLIHQLLRAAMAEDVVDDAANDAAVGTTGQTAAFKALLDDWLRPSDATPRPASSSSSSSAAAAAAPSAAQAVRLVRELTAACGRHPPSAAVAAAAPSARPPILALWADQFLKEQMVMLDLLLDLFYEYVQPSPDDVVAIYTELARVQFGWDQATRYYFSPSAAERHHHIGFLAVVLAIELLSLESAARWRDVPVAPLARIIEDAILSRIGADNKTSQRPFAALMSPLLLAFGTLLALRESDGVDGRPAAAVAAAATDADGHAASMAPLMEALLRTASSVSVFATLAERLSAPSLKASTNARLIKCLVKQVWVLATSQFSLLTLAPSVRPLVTVFALLHANEPLMAQQFFSDEYADPERRVVLSHALYLFPLETDLVTMLTSLASSRETADGVFQTFKRLDTYLTRVDHRLLARAPGAPAGRTHTLRAALQLMPFTGGSAPHLVPVGTHVTPFIVAADDVDARPPLASPGIHADGVAAAADRIVAVPTRFSGWHYLLAQLEAFTLCHVNGDGTCVLKGAPGALVVADGAVMAPAPPLTVGRLAQGLQLLELTLTHLSPARQLALLTHVHRFYVGPASVQRAPASPYERTVQLLALLGRVANHACTLPPKFLVGLLLPILRMARCLMATQSEAVWPFLAQAPFWPRLPASAPADPAPRDPHDWAGTILPYEQSIGEYPVTQALIALVADATRQAHANYTLSQTRQTAFLTGALAALHERLFPTFLAWRYVHRRDRLTMGAQLLDLYTAILTHALPHTAGPVNAFGLTTQDPATLSSEPCTAPFRAQLHASFIASPPGHAHRSYFLDPVFEMLALGTAELHAAWQALTLRHAMRPPEAETLAQSQETCVKAALQFVERCLAAPLPAGCPRGVLESALLAPSARAMSASHSELIYTIATYVGYEYDRRIPELAVRILGHLARRACDWPPPRPSLVISLGDEAPQFVAAFTTLARDEGFLQQTNESLQSSLLSFLATVIHSQPGLAVMLLCNPGDSKGSGSGPETKASGESNATPTLGLASRSTTTTTTTSPAAPNLIETLLYLLKRWETLLADRPAVLLAVLHVVRALWDRSRDFALPVSRLNLNPAFWHAMEALLALEVARVVDPDAPDAVQRQCQILAIQAEVLHVMAHEAFVLHQRMQHHAAKAEPRVGASRDGGDRDRRFRAVIQRLQQPPQARDASSRQPPLAAILERTVPVWLDRDLLAQLPAYQAHFSPPLEFDGFALDKAHGDFADVDNWSVPLQGIMSDAAFAAASPESEFDTLRAGARHVLCIANRQAALLHAQSLALSSWTRLHAVLPDLELLHEDYGARVSQRLLELFATSFAPDREASDAMEDDDGNLAPLDQGSHALCQVPSLLQSKTHYITALGHVAQLHLPAALVPAGSRTLSGLSQRLAEATSGSHGPRSGSLDLFANALQFFVTDLTAHQFSATGNTILTQLLPQLTARLDAEVRRRAHAPQSAVTAAARVAEAARAETICSLLVQVVTRRCIPVLAGSVDVIPTTQLVLLTFARALDAVGYLVDWSAFWKRHEHADFFEVLLSLARHALAAQDEHLRYAEACFALLARLSDVPAIVALMLGELDVLTVLHRDWLPVLFTPRRYIGLPLVPYVVSGANSGQGPRPAAGMVTSWLWQIWQHVLALATQLLRIQPRKETVQVVVMVLQSAMPQIEQTLRFDEHVTLLDLTATKGLTRLLAQLAAAQRRLGLADAELDEALLVHIDHLTRLLLRPITFYHVHPNALASQIQAMTMAERQAEAVALQDTGGSLGILRTRAAMLNREPQPTNALHVAVHHALLAITEHVLDYAATRLDVLAMLRAPPVYLVNQALPPRTVVLAFAPTVSQHLDDQTVTLGSLLQLLRCLIERWTLRTLDDADADATAAVAQPSAPPSAPLSSAPASAPMGPRTPLGILKTVHRANAPARSSPLARGLTPSRETDDETDAPRPAETPRKRAASVAVATPSRVTGMGTPLTVRRDTGRPVLAEPHQPVRLRAAALQLWSLVAAQTSLVGFHLARHPAYRVLYRPAAVAAPVDPSPRLADAYRDVVDDLRDVYARLLSVLAAGDGDPQQTMARALATATGSPRPSAAAALSPSSGLGLAGAPTRPGAVPQTPTPLGMLPQTPQRTAKPGAGAKSPKLAAGHTSPAQRQRANDAIEQASVQAIDTWLVHAFYGLLDAQ</sequence>
<dbReference type="GO" id="GO:0044611">
    <property type="term" value="C:nuclear pore inner ring"/>
    <property type="evidence" value="ECO:0007669"/>
    <property type="project" value="TreeGrafter"/>
</dbReference>
<keyword evidence="11" id="KW-1185">Reference proteome</keyword>
<dbReference type="PANTHER" id="PTHR31431:SF1">
    <property type="entry name" value="NUCLEOPORIN NUP188"/>
    <property type="match status" value="1"/>
</dbReference>
<dbReference type="EMBL" id="ML014168">
    <property type="protein sequence ID" value="RKP01555.1"/>
    <property type="molecule type" value="Genomic_DNA"/>
</dbReference>
<feature type="region of interest" description="Disordered" evidence="8">
    <location>
        <begin position="1169"/>
        <end position="1204"/>
    </location>
</feature>
<dbReference type="Proteomes" id="UP000274922">
    <property type="component" value="Unassembled WGS sequence"/>
</dbReference>
<evidence type="ECO:0000259" key="9">
    <source>
        <dbReference type="Pfam" id="PF21093"/>
    </source>
</evidence>
<evidence type="ECO:0000256" key="8">
    <source>
        <dbReference type="SAM" id="MobiDB-lite"/>
    </source>
</evidence>
<evidence type="ECO:0000256" key="1">
    <source>
        <dbReference type="ARBA" id="ARBA00004567"/>
    </source>
</evidence>
<evidence type="ECO:0000256" key="3">
    <source>
        <dbReference type="ARBA" id="ARBA00022816"/>
    </source>
</evidence>
<evidence type="ECO:0000256" key="2">
    <source>
        <dbReference type="ARBA" id="ARBA00022448"/>
    </source>
</evidence>
<protein>
    <recommendedName>
        <fullName evidence="9">Nucleoporin Nup188 N-terminal subdomain III domain-containing protein</fullName>
    </recommendedName>
</protein>
<name>A0A4P9X8H2_9FUNG</name>
<keyword evidence="3" id="KW-0509">mRNA transport</keyword>